<dbReference type="Pfam" id="PF03765">
    <property type="entry name" value="CRAL_TRIO_N"/>
    <property type="match status" value="1"/>
</dbReference>
<dbReference type="Gene3D" id="1.10.8.20">
    <property type="entry name" value="N-terminal domain of phosphatidylinositol transfer protein sec14p"/>
    <property type="match status" value="1"/>
</dbReference>
<dbReference type="SUPFAM" id="SSF52087">
    <property type="entry name" value="CRAL/TRIO domain"/>
    <property type="match status" value="1"/>
</dbReference>
<reference evidence="2 3" key="1">
    <citation type="journal article" date="2011" name="J. Gen. Appl. Microbiol.">
        <title>Draft genome sequencing of the enigmatic basidiomycete Mixia osmundae.</title>
        <authorList>
            <person name="Nishida H."/>
            <person name="Nagatsuka Y."/>
            <person name="Sugiyama J."/>
        </authorList>
    </citation>
    <scope>NUCLEOTIDE SEQUENCE [LARGE SCALE GENOMIC DNA]</scope>
    <source>
        <strain evidence="3">CBS 9802 / IAM 14324 / JCM 22182 / KY 12970</strain>
    </source>
</reference>
<dbReference type="AlphaFoldDB" id="G7E080"/>
<dbReference type="OMA" id="YRQIDPF"/>
<dbReference type="HOGENOM" id="CLU_014001_0_1_1"/>
<dbReference type="STRING" id="764103.G7E080"/>
<feature type="domain" description="CRAL-TRIO" evidence="1">
    <location>
        <begin position="98"/>
        <end position="272"/>
    </location>
</feature>
<dbReference type="Pfam" id="PF00650">
    <property type="entry name" value="CRAL_TRIO"/>
    <property type="match status" value="1"/>
</dbReference>
<proteinExistence type="predicted"/>
<dbReference type="SMART" id="SM01100">
    <property type="entry name" value="CRAL_TRIO_N"/>
    <property type="match status" value="1"/>
</dbReference>
<evidence type="ECO:0000259" key="1">
    <source>
        <dbReference type="PROSITE" id="PS50191"/>
    </source>
</evidence>
<dbReference type="PANTHER" id="PTHR45657:SF1">
    <property type="entry name" value="CRAL-TRIO DOMAIN-CONTAINING PROTEIN YKL091C-RELATED"/>
    <property type="match status" value="1"/>
</dbReference>
<dbReference type="Gene3D" id="3.40.525.10">
    <property type="entry name" value="CRAL-TRIO lipid binding domain"/>
    <property type="match status" value="1"/>
</dbReference>
<dbReference type="PANTHER" id="PTHR45657">
    <property type="entry name" value="CRAL-TRIO DOMAIN-CONTAINING PROTEIN YKL091C-RELATED"/>
    <property type="match status" value="1"/>
</dbReference>
<protein>
    <recommendedName>
        <fullName evidence="1">CRAL-TRIO domain-containing protein</fullName>
    </recommendedName>
</protein>
<dbReference type="Proteomes" id="UP000009131">
    <property type="component" value="Unassembled WGS sequence"/>
</dbReference>
<dbReference type="InterPro" id="IPR036865">
    <property type="entry name" value="CRAL-TRIO_dom_sf"/>
</dbReference>
<evidence type="ECO:0000313" key="2">
    <source>
        <dbReference type="EMBL" id="GAA96240.1"/>
    </source>
</evidence>
<dbReference type="RefSeq" id="XP_014570857.1">
    <property type="nucleotide sequence ID" value="XM_014715371.1"/>
</dbReference>
<accession>G7E080</accession>
<evidence type="ECO:0000313" key="3">
    <source>
        <dbReference type="Proteomes" id="UP000009131"/>
    </source>
</evidence>
<dbReference type="SUPFAM" id="SSF46938">
    <property type="entry name" value="CRAL/TRIO N-terminal domain"/>
    <property type="match status" value="1"/>
</dbReference>
<dbReference type="SMART" id="SM00516">
    <property type="entry name" value="SEC14"/>
    <property type="match status" value="1"/>
</dbReference>
<dbReference type="InterPro" id="IPR001251">
    <property type="entry name" value="CRAL-TRIO_dom"/>
</dbReference>
<dbReference type="CDD" id="cd00170">
    <property type="entry name" value="SEC14"/>
    <property type="match status" value="1"/>
</dbReference>
<dbReference type="OrthoDB" id="1434354at2759"/>
<name>G7E080_MIXOS</name>
<dbReference type="InterPro" id="IPR051026">
    <property type="entry name" value="PI/PC_transfer"/>
</dbReference>
<dbReference type="InterPro" id="IPR036273">
    <property type="entry name" value="CRAL/TRIO_N_dom_sf"/>
</dbReference>
<sequence>MVTETVSRSGFKSNLTSQQKETLDSFRKALHDDGILHDGDTIGTDDAALLRYLRARKFDLPKSKALFAKAQAWRKDPCGEGLTIDQLYVRMDPFDFDKRTEIMQYWPMFFHGVDREGRPLNIQAFGNFDVAKLQAVETPEYHWKSVCLNAESLTREVLPASVKAAGGRDLDGNVSIVDLKGFTLGQFWQVKALAKRSFGLAQDYYPEGLGRLYIVNAPSSFTYVWGVMKPWLSKETQEKVNILGTDYASTLLKYIDAEQLPSTLGGACNCKEGCSLSSRGPWLEGRAERRRADIARFAPELAEDSKADEKIDAIPNGHADTALAKTTSPDDFAVAAEPSQTTLDQARNDDTAHGGADMRFAGLRYLYDVHLDNRQRIVVTL</sequence>
<reference evidence="2 3" key="2">
    <citation type="journal article" date="2012" name="Open Biol.">
        <title>Characteristics of nucleosomes and linker DNA regions on the genome of the basidiomycete Mixia osmundae revealed by mono- and dinucleosome mapping.</title>
        <authorList>
            <person name="Nishida H."/>
            <person name="Kondo S."/>
            <person name="Matsumoto T."/>
            <person name="Suzuki Y."/>
            <person name="Yoshikawa H."/>
            <person name="Taylor T.D."/>
            <person name="Sugiyama J."/>
        </authorList>
    </citation>
    <scope>NUCLEOTIDE SEQUENCE [LARGE SCALE GENOMIC DNA]</scope>
    <source>
        <strain evidence="3">CBS 9802 / IAM 14324 / JCM 22182 / KY 12970</strain>
    </source>
</reference>
<gene>
    <name evidence="2" type="primary">Mo02904</name>
    <name evidence="2" type="ORF">E5Q_02904</name>
</gene>
<comment type="caution">
    <text evidence="2">The sequence shown here is derived from an EMBL/GenBank/DDBJ whole genome shotgun (WGS) entry which is preliminary data.</text>
</comment>
<dbReference type="InterPro" id="IPR011074">
    <property type="entry name" value="CRAL/TRIO_N_dom"/>
</dbReference>
<keyword evidence="3" id="KW-1185">Reference proteome</keyword>
<dbReference type="InParanoid" id="G7E080"/>
<dbReference type="eggNOG" id="KOG1471">
    <property type="taxonomic scope" value="Eukaryota"/>
</dbReference>
<dbReference type="PROSITE" id="PS50191">
    <property type="entry name" value="CRAL_TRIO"/>
    <property type="match status" value="1"/>
</dbReference>
<organism evidence="2 3">
    <name type="scientific">Mixia osmundae (strain CBS 9802 / IAM 14324 / JCM 22182 / KY 12970)</name>
    <dbReference type="NCBI Taxonomy" id="764103"/>
    <lineage>
        <taxon>Eukaryota</taxon>
        <taxon>Fungi</taxon>
        <taxon>Dikarya</taxon>
        <taxon>Basidiomycota</taxon>
        <taxon>Pucciniomycotina</taxon>
        <taxon>Mixiomycetes</taxon>
        <taxon>Mixiales</taxon>
        <taxon>Mixiaceae</taxon>
        <taxon>Mixia</taxon>
    </lineage>
</organism>
<dbReference type="EMBL" id="BABT02000076">
    <property type="protein sequence ID" value="GAA96240.1"/>
    <property type="molecule type" value="Genomic_DNA"/>
</dbReference>